<protein>
    <submittedName>
        <fullName evidence="9">L-arabinose transport system permease protein AraQ</fullName>
    </submittedName>
</protein>
<sequence length="312" mass="34371">METKINSTAKIETKTNSTIKKDNMTKAVHGFSYAFIGLFALACLIPFVLMISASFSTETTITKNGFAILPQGFTIAAYELVFKSPRILIGSYVVTIVMTTVGTLIGLFIVAMTGYALQRKDFPFRNSISFFIYFTTLFSAGLAPTYLWMSQYLNLKDSYLAVLFPLLMSPWLIILMKNFVKSIPYEITESGKIDGAGDFTIFVSLILPMLKPALATIGLFIALGYWNEWYNSMLYLSSSVEYKPLQNYLYGIVNQAQALKSSVAGANVPVGQLPTTTLKMATAVLATGPIIFLYPFVQKYFIAGITVGAVKG</sequence>
<feature type="transmembrane region" description="Helical" evidence="7">
    <location>
        <begin position="159"/>
        <end position="180"/>
    </location>
</feature>
<dbReference type="CDD" id="cd06261">
    <property type="entry name" value="TM_PBP2"/>
    <property type="match status" value="1"/>
</dbReference>
<dbReference type="InterPro" id="IPR035906">
    <property type="entry name" value="MetI-like_sf"/>
</dbReference>
<comment type="subcellular location">
    <subcellularLocation>
        <location evidence="1 7">Cell membrane</location>
        <topology evidence="1 7">Multi-pass membrane protein</topology>
    </subcellularLocation>
</comment>
<dbReference type="SUPFAM" id="SSF161098">
    <property type="entry name" value="MetI-like"/>
    <property type="match status" value="1"/>
</dbReference>
<evidence type="ECO:0000256" key="7">
    <source>
        <dbReference type="RuleBase" id="RU363032"/>
    </source>
</evidence>
<dbReference type="Proteomes" id="UP000190890">
    <property type="component" value="Unassembled WGS sequence"/>
</dbReference>
<organism evidence="9 10">
    <name type="scientific">Clostridium puniceum</name>
    <dbReference type="NCBI Taxonomy" id="29367"/>
    <lineage>
        <taxon>Bacteria</taxon>
        <taxon>Bacillati</taxon>
        <taxon>Bacillota</taxon>
        <taxon>Clostridia</taxon>
        <taxon>Eubacteriales</taxon>
        <taxon>Clostridiaceae</taxon>
        <taxon>Clostridium</taxon>
    </lineage>
</organism>
<feature type="transmembrane region" description="Helical" evidence="7">
    <location>
        <begin position="278"/>
        <end position="297"/>
    </location>
</feature>
<keyword evidence="2 7" id="KW-0813">Transport</keyword>
<name>A0A1S8T7E0_9CLOT</name>
<keyword evidence="10" id="KW-1185">Reference proteome</keyword>
<feature type="transmembrane region" description="Helical" evidence="7">
    <location>
        <begin position="89"/>
        <end position="116"/>
    </location>
</feature>
<comment type="similarity">
    <text evidence="7">Belongs to the binding-protein-dependent transport system permease family.</text>
</comment>
<accession>A0A1S8T7E0</accession>
<dbReference type="GO" id="GO:0005886">
    <property type="term" value="C:plasma membrane"/>
    <property type="evidence" value="ECO:0007669"/>
    <property type="project" value="UniProtKB-SubCell"/>
</dbReference>
<reference evidence="9 10" key="1">
    <citation type="submission" date="2016-05" db="EMBL/GenBank/DDBJ databases">
        <title>Microbial solvent formation.</title>
        <authorList>
            <person name="Poehlein A."/>
            <person name="Montoya Solano J.D."/>
            <person name="Flitsch S."/>
            <person name="Krabben P."/>
            <person name="Duerre P."/>
            <person name="Daniel R."/>
        </authorList>
    </citation>
    <scope>NUCLEOTIDE SEQUENCE [LARGE SCALE GENOMIC DNA]</scope>
    <source>
        <strain evidence="9 10">DSM 2619</strain>
    </source>
</reference>
<keyword evidence="3" id="KW-1003">Cell membrane</keyword>
<dbReference type="Pfam" id="PF00528">
    <property type="entry name" value="BPD_transp_1"/>
    <property type="match status" value="1"/>
</dbReference>
<evidence type="ECO:0000256" key="5">
    <source>
        <dbReference type="ARBA" id="ARBA00022989"/>
    </source>
</evidence>
<dbReference type="AlphaFoldDB" id="A0A1S8T7E0"/>
<dbReference type="STRING" id="29367.CLPUN_45020"/>
<dbReference type="PANTHER" id="PTHR43744">
    <property type="entry name" value="ABC TRANSPORTER PERMEASE PROTEIN MG189-RELATED-RELATED"/>
    <property type="match status" value="1"/>
</dbReference>
<feature type="transmembrane region" description="Helical" evidence="7">
    <location>
        <begin position="201"/>
        <end position="226"/>
    </location>
</feature>
<comment type="caution">
    <text evidence="9">The sequence shown here is derived from an EMBL/GenBank/DDBJ whole genome shotgun (WGS) entry which is preliminary data.</text>
</comment>
<evidence type="ECO:0000313" key="10">
    <source>
        <dbReference type="Proteomes" id="UP000190890"/>
    </source>
</evidence>
<dbReference type="PROSITE" id="PS50928">
    <property type="entry name" value="ABC_TM1"/>
    <property type="match status" value="1"/>
</dbReference>
<dbReference type="PANTHER" id="PTHR43744:SF9">
    <property type="entry name" value="POLYGALACTURONAN_RHAMNOGALACTURONAN TRANSPORT SYSTEM PERMEASE PROTEIN YTCP"/>
    <property type="match status" value="1"/>
</dbReference>
<dbReference type="GO" id="GO:0055085">
    <property type="term" value="P:transmembrane transport"/>
    <property type="evidence" value="ECO:0007669"/>
    <property type="project" value="InterPro"/>
</dbReference>
<feature type="domain" description="ABC transmembrane type-1" evidence="8">
    <location>
        <begin position="92"/>
        <end position="291"/>
    </location>
</feature>
<keyword evidence="5 7" id="KW-1133">Transmembrane helix</keyword>
<evidence type="ECO:0000256" key="3">
    <source>
        <dbReference type="ARBA" id="ARBA00022475"/>
    </source>
</evidence>
<keyword evidence="4 7" id="KW-0812">Transmembrane</keyword>
<proteinExistence type="inferred from homology"/>
<evidence type="ECO:0000313" key="9">
    <source>
        <dbReference type="EMBL" id="OOM73534.1"/>
    </source>
</evidence>
<dbReference type="Gene3D" id="1.10.3720.10">
    <property type="entry name" value="MetI-like"/>
    <property type="match status" value="1"/>
</dbReference>
<evidence type="ECO:0000256" key="1">
    <source>
        <dbReference type="ARBA" id="ARBA00004651"/>
    </source>
</evidence>
<keyword evidence="6 7" id="KW-0472">Membrane</keyword>
<evidence type="ECO:0000256" key="4">
    <source>
        <dbReference type="ARBA" id="ARBA00022692"/>
    </source>
</evidence>
<feature type="transmembrane region" description="Helical" evidence="7">
    <location>
        <begin position="128"/>
        <end position="147"/>
    </location>
</feature>
<dbReference type="RefSeq" id="WP_077849429.1">
    <property type="nucleotide sequence ID" value="NZ_LZZM01000214.1"/>
</dbReference>
<dbReference type="InterPro" id="IPR000515">
    <property type="entry name" value="MetI-like"/>
</dbReference>
<gene>
    <name evidence="9" type="primary">araQ_11</name>
    <name evidence="9" type="ORF">CLPUN_45020</name>
</gene>
<feature type="transmembrane region" description="Helical" evidence="7">
    <location>
        <begin position="30"/>
        <end position="55"/>
    </location>
</feature>
<evidence type="ECO:0000259" key="8">
    <source>
        <dbReference type="PROSITE" id="PS50928"/>
    </source>
</evidence>
<evidence type="ECO:0000256" key="2">
    <source>
        <dbReference type="ARBA" id="ARBA00022448"/>
    </source>
</evidence>
<evidence type="ECO:0000256" key="6">
    <source>
        <dbReference type="ARBA" id="ARBA00023136"/>
    </source>
</evidence>
<dbReference type="EMBL" id="LZZM01000214">
    <property type="protein sequence ID" value="OOM73534.1"/>
    <property type="molecule type" value="Genomic_DNA"/>
</dbReference>